<accession>Q173W3</accession>
<dbReference type="VEuPathDB" id="VectorBase:AAEL019591"/>
<organism evidence="2 3">
    <name type="scientific">Aedes aegypti</name>
    <name type="common">Yellowfever mosquito</name>
    <name type="synonym">Culex aegypti</name>
    <dbReference type="NCBI Taxonomy" id="7159"/>
    <lineage>
        <taxon>Eukaryota</taxon>
        <taxon>Metazoa</taxon>
        <taxon>Ecdysozoa</taxon>
        <taxon>Arthropoda</taxon>
        <taxon>Hexapoda</taxon>
        <taxon>Insecta</taxon>
        <taxon>Pterygota</taxon>
        <taxon>Neoptera</taxon>
        <taxon>Endopterygota</taxon>
        <taxon>Diptera</taxon>
        <taxon>Nematocera</taxon>
        <taxon>Culicoidea</taxon>
        <taxon>Culicidae</taxon>
        <taxon>Culicinae</taxon>
        <taxon>Aedini</taxon>
        <taxon>Aedes</taxon>
        <taxon>Stegomyia</taxon>
    </lineage>
</organism>
<evidence type="ECO:0000313" key="2">
    <source>
        <dbReference type="EMBL" id="EAT41333.1"/>
    </source>
</evidence>
<dbReference type="Proteomes" id="UP000682892">
    <property type="component" value="Unassembled WGS sequence"/>
</dbReference>
<feature type="domain" description="BTB" evidence="1">
    <location>
        <begin position="21"/>
        <end position="90"/>
    </location>
</feature>
<proteinExistence type="predicted"/>
<dbReference type="PhylomeDB" id="Q173W3"/>
<dbReference type="PaxDb" id="7159-AAEL007025-PA"/>
<dbReference type="PANTHER" id="PTHR46306:SF1">
    <property type="entry name" value="BTB_POZ DOMAIN-CONTAINING PROTEIN 9"/>
    <property type="match status" value="1"/>
</dbReference>
<dbReference type="AlphaFoldDB" id="Q173W3"/>
<dbReference type="InterPro" id="IPR052407">
    <property type="entry name" value="BTB_POZ_domain_cont_9"/>
</dbReference>
<reference evidence="2" key="1">
    <citation type="submission" date="2005-10" db="EMBL/GenBank/DDBJ databases">
        <authorList>
            <person name="Loftus B.J."/>
            <person name="Nene V.M."/>
            <person name="Hannick L.I."/>
            <person name="Bidwell S."/>
            <person name="Haas B."/>
            <person name="Amedeo P."/>
            <person name="Orvis J."/>
            <person name="Wortman J.R."/>
            <person name="White O.R."/>
            <person name="Salzberg S."/>
            <person name="Shumway M."/>
            <person name="Koo H."/>
            <person name="Zhao Y."/>
            <person name="Holmes M."/>
            <person name="Miller J."/>
            <person name="Schatz M."/>
            <person name="Pop M."/>
            <person name="Pai G."/>
            <person name="Utterback T."/>
            <person name="Rogers Y.-H."/>
            <person name="Kravitz S."/>
            <person name="Fraser C.M."/>
        </authorList>
    </citation>
    <scope>NUCLEOTIDE SEQUENCE</scope>
    <source>
        <strain evidence="2">Liverpool</strain>
    </source>
</reference>
<dbReference type="PANTHER" id="PTHR46306">
    <property type="entry name" value="BTB/POZ DOMAIN-CONTAINING PROTEIN 9"/>
    <property type="match status" value="1"/>
</dbReference>
<dbReference type="HOGENOM" id="CLU_642839_0_0_1"/>
<reference evidence="2" key="3">
    <citation type="submission" date="2012-09" db="EMBL/GenBank/DDBJ databases">
        <authorList>
            <consortium name="VectorBase"/>
        </authorList>
    </citation>
    <scope>NUCLEOTIDE SEQUENCE</scope>
    <source>
        <strain evidence="2">Liverpool</strain>
    </source>
</reference>
<dbReference type="PROSITE" id="PS50097">
    <property type="entry name" value="BTB"/>
    <property type="match status" value="1"/>
</dbReference>
<dbReference type="STRING" id="7159.Q173W3"/>
<evidence type="ECO:0000259" key="1">
    <source>
        <dbReference type="PROSITE" id="PS50097"/>
    </source>
</evidence>
<reference evidence="2" key="2">
    <citation type="journal article" date="2007" name="Science">
        <title>Genome sequence of Aedes aegypti, a major arbovirus vector.</title>
        <authorList>
            <person name="Nene V."/>
            <person name="Wortman J.R."/>
            <person name="Lawson D."/>
            <person name="Haas B."/>
            <person name="Kodira C."/>
            <person name="Tu Z.J."/>
            <person name="Loftus B."/>
            <person name="Xi Z."/>
            <person name="Megy K."/>
            <person name="Grabherr M."/>
            <person name="Ren Q."/>
            <person name="Zdobnov E.M."/>
            <person name="Lobo N.F."/>
            <person name="Campbell K.S."/>
            <person name="Brown S.E."/>
            <person name="Bonaldo M.F."/>
            <person name="Zhu J."/>
            <person name="Sinkins S.P."/>
            <person name="Hogenkamp D.G."/>
            <person name="Amedeo P."/>
            <person name="Arensburger P."/>
            <person name="Atkinson P.W."/>
            <person name="Bidwell S."/>
            <person name="Biedler J."/>
            <person name="Birney E."/>
            <person name="Bruggner R.V."/>
            <person name="Costas J."/>
            <person name="Coy M.R."/>
            <person name="Crabtree J."/>
            <person name="Crawford M."/>
            <person name="Debruyn B."/>
            <person name="Decaprio D."/>
            <person name="Eiglmeier K."/>
            <person name="Eisenstadt E."/>
            <person name="El-Dorry H."/>
            <person name="Gelbart W.M."/>
            <person name="Gomes S.L."/>
            <person name="Hammond M."/>
            <person name="Hannick L.I."/>
            <person name="Hogan J.R."/>
            <person name="Holmes M.H."/>
            <person name="Jaffe D."/>
            <person name="Johnston J.S."/>
            <person name="Kennedy R.C."/>
            <person name="Koo H."/>
            <person name="Kravitz S."/>
            <person name="Kriventseva E.V."/>
            <person name="Kulp D."/>
            <person name="Labutti K."/>
            <person name="Lee E."/>
            <person name="Li S."/>
            <person name="Lovin D.D."/>
            <person name="Mao C."/>
            <person name="Mauceli E."/>
            <person name="Menck C.F."/>
            <person name="Miller J.R."/>
            <person name="Montgomery P."/>
            <person name="Mori A."/>
            <person name="Nascimento A.L."/>
            <person name="Naveira H.F."/>
            <person name="Nusbaum C."/>
            <person name="O'leary S."/>
            <person name="Orvis J."/>
            <person name="Pertea M."/>
            <person name="Quesneville H."/>
            <person name="Reidenbach K.R."/>
            <person name="Rogers Y.H."/>
            <person name="Roth C.W."/>
            <person name="Schneider J.R."/>
            <person name="Schatz M."/>
            <person name="Shumway M."/>
            <person name="Stanke M."/>
            <person name="Stinson E.O."/>
            <person name="Tubio J.M."/>
            <person name="Vanzee J.P."/>
            <person name="Verjovski-Almeida S."/>
            <person name="Werner D."/>
            <person name="White O."/>
            <person name="Wyder S."/>
            <person name="Zeng Q."/>
            <person name="Zhao Q."/>
            <person name="Zhao Y."/>
            <person name="Hill C.A."/>
            <person name="Raikhel A.S."/>
            <person name="Soares M.B."/>
            <person name="Knudson D.L."/>
            <person name="Lee N.H."/>
            <person name="Galagan J."/>
            <person name="Salzberg S.L."/>
            <person name="Paulsen I.T."/>
            <person name="Dimopoulos G."/>
            <person name="Collins F.H."/>
            <person name="Birren B."/>
            <person name="Fraser-Liggett C.M."/>
            <person name="Severson D.W."/>
        </authorList>
    </citation>
    <scope>NUCLEOTIDE SEQUENCE [LARGE SCALE GENOMIC DNA]</scope>
    <source>
        <strain evidence="2">Liverpool</strain>
    </source>
</reference>
<dbReference type="GO" id="GO:0050804">
    <property type="term" value="P:modulation of chemical synaptic transmission"/>
    <property type="evidence" value="ECO:0007669"/>
    <property type="project" value="TreeGrafter"/>
</dbReference>
<dbReference type="GO" id="GO:0048512">
    <property type="term" value="P:circadian behavior"/>
    <property type="evidence" value="ECO:0007669"/>
    <property type="project" value="TreeGrafter"/>
</dbReference>
<dbReference type="InterPro" id="IPR000210">
    <property type="entry name" value="BTB/POZ_dom"/>
</dbReference>
<dbReference type="GO" id="GO:0008344">
    <property type="term" value="P:adult locomotory behavior"/>
    <property type="evidence" value="ECO:0007669"/>
    <property type="project" value="TreeGrafter"/>
</dbReference>
<dbReference type="OMA" id="KWEKQLW"/>
<dbReference type="InterPro" id="IPR011333">
    <property type="entry name" value="SKP1/BTB/POZ_sf"/>
</dbReference>
<dbReference type="SUPFAM" id="SSF54695">
    <property type="entry name" value="POZ domain"/>
    <property type="match status" value="1"/>
</dbReference>
<protein>
    <submittedName>
        <fullName evidence="2">AAEL007025-PA</fullName>
    </submittedName>
</protein>
<gene>
    <name evidence="2" type="ORF">AaeL_AAEL007025</name>
</gene>
<dbReference type="SMART" id="SM00225">
    <property type="entry name" value="BTB"/>
    <property type="match status" value="1"/>
</dbReference>
<dbReference type="eggNOG" id="KOG4350">
    <property type="taxonomic scope" value="Eukaryota"/>
</dbReference>
<name>Q173W3_AEDAE</name>
<sequence length="427" mass="49343">MMMNDGFEGHVKDLFSDQTYSDIKIVVDQDSKTSKGTVSIPAHRLVLATMSDYFRTMLYGQFIEANKSEIRLFGVPNSTFQHCLRFMYFGWDTTLENMSLDEGMEFYSLARMLLMESKLKETFSEWIANNVSKWEKQLWTIFVMADECDLPVVSDACEEHFTDVANEFLINDTFRTIPLSVIKKVIACEKMNCTKLFLIKAIRCWISHNSLDIKVKNDLLDSVRSKKAPFFKGKKAKLYDYYPGRPIAMESMDMSAISVKRSYSSSIRFRKCIMLTGISVILWKPDSKQYRQIEKGAIDLKVDISSRSEYDPFVSRIATVTYDFTHGNENQTEVFIFFPQIKVCADKLYTYTFSWIEDGIHPEIYQFGKSTKVSAVCQSSYVASVYRCLASELGCNQCETCRPDNDSLYGWRRWALDEDSSMESDYS</sequence>
<dbReference type="EMBL" id="CH477416">
    <property type="protein sequence ID" value="EAT41333.1"/>
    <property type="molecule type" value="Genomic_DNA"/>
</dbReference>
<dbReference type="GO" id="GO:0005737">
    <property type="term" value="C:cytoplasm"/>
    <property type="evidence" value="ECO:0007669"/>
    <property type="project" value="TreeGrafter"/>
</dbReference>
<dbReference type="Gene3D" id="3.30.710.10">
    <property type="entry name" value="Potassium Channel Kv1.1, Chain A"/>
    <property type="match status" value="1"/>
</dbReference>
<evidence type="ECO:0000313" key="3">
    <source>
        <dbReference type="Proteomes" id="UP000682892"/>
    </source>
</evidence>
<dbReference type="Pfam" id="PF00651">
    <property type="entry name" value="BTB"/>
    <property type="match status" value="1"/>
</dbReference>